<dbReference type="InterPro" id="IPR003593">
    <property type="entry name" value="AAA+_ATPase"/>
</dbReference>
<dbReference type="InterPro" id="IPR013611">
    <property type="entry name" value="Transp-assoc_OB_typ2"/>
</dbReference>
<evidence type="ECO:0000256" key="4">
    <source>
        <dbReference type="ARBA" id="ARBA00022840"/>
    </source>
</evidence>
<dbReference type="GO" id="GO:0016887">
    <property type="term" value="F:ATP hydrolysis activity"/>
    <property type="evidence" value="ECO:0007669"/>
    <property type="project" value="InterPro"/>
</dbReference>
<dbReference type="PROSITE" id="PS50893">
    <property type="entry name" value="ABC_TRANSPORTER_2"/>
    <property type="match status" value="1"/>
</dbReference>
<dbReference type="GO" id="GO:0005524">
    <property type="term" value="F:ATP binding"/>
    <property type="evidence" value="ECO:0007669"/>
    <property type="project" value="UniProtKB-KW"/>
</dbReference>
<comment type="caution">
    <text evidence="9">The sequence shown here is derived from an EMBL/GenBank/DDBJ whole genome shotgun (WGS) entry which is preliminary data.</text>
</comment>
<dbReference type="SUPFAM" id="SSF50331">
    <property type="entry name" value="MOP-like"/>
    <property type="match status" value="1"/>
</dbReference>
<comment type="subunit">
    <text evidence="7">The complex is composed of two ATP-binding proteins (PotA), two transmembrane proteins (PotB and PotC) and a solute-binding protein (PotD).</text>
</comment>
<dbReference type="GO" id="GO:0015697">
    <property type="term" value="P:quaternary ammonium group transport"/>
    <property type="evidence" value="ECO:0007669"/>
    <property type="project" value="UniProtKB-ARBA"/>
</dbReference>
<dbReference type="SUPFAM" id="SSF52540">
    <property type="entry name" value="P-loop containing nucleoside triphosphate hydrolases"/>
    <property type="match status" value="1"/>
</dbReference>
<keyword evidence="3 7" id="KW-0547">Nucleotide-binding</keyword>
<comment type="similarity">
    <text evidence="7">Belongs to the ABC transporter superfamily. Spermidine/putrescine importer (TC 3.A.1.11.1) family.</text>
</comment>
<dbReference type="Pfam" id="PF00005">
    <property type="entry name" value="ABC_tran"/>
    <property type="match status" value="1"/>
</dbReference>
<dbReference type="PANTHER" id="PTHR42781:SF4">
    <property type="entry name" value="SPERMIDINE_PUTRESCINE IMPORT ATP-BINDING PROTEIN POTA"/>
    <property type="match status" value="1"/>
</dbReference>
<dbReference type="AlphaFoldDB" id="A0A0M2F0X8"/>
<evidence type="ECO:0000256" key="5">
    <source>
        <dbReference type="ARBA" id="ARBA00022967"/>
    </source>
</evidence>
<dbReference type="InterPro" id="IPR027417">
    <property type="entry name" value="P-loop_NTPase"/>
</dbReference>
<organism evidence="9 10">
    <name type="scientific">Pectobacterium brasiliense</name>
    <dbReference type="NCBI Taxonomy" id="180957"/>
    <lineage>
        <taxon>Bacteria</taxon>
        <taxon>Pseudomonadati</taxon>
        <taxon>Pseudomonadota</taxon>
        <taxon>Gammaproteobacteria</taxon>
        <taxon>Enterobacterales</taxon>
        <taxon>Pectobacteriaceae</taxon>
        <taxon>Pectobacterium</taxon>
    </lineage>
</organism>
<dbReference type="GO" id="GO:0015417">
    <property type="term" value="F:ABC-type polyamine transporter activity"/>
    <property type="evidence" value="ECO:0007669"/>
    <property type="project" value="UniProtKB-EC"/>
</dbReference>
<dbReference type="InterPro" id="IPR003439">
    <property type="entry name" value="ABC_transporter-like_ATP-bd"/>
</dbReference>
<dbReference type="Gene3D" id="2.40.50.100">
    <property type="match status" value="1"/>
</dbReference>
<evidence type="ECO:0000256" key="2">
    <source>
        <dbReference type="ARBA" id="ARBA00022475"/>
    </source>
</evidence>
<dbReference type="GO" id="GO:0043190">
    <property type="term" value="C:ATP-binding cassette (ABC) transporter complex"/>
    <property type="evidence" value="ECO:0007669"/>
    <property type="project" value="InterPro"/>
</dbReference>
<evidence type="ECO:0000256" key="1">
    <source>
        <dbReference type="ARBA" id="ARBA00022448"/>
    </source>
</evidence>
<evidence type="ECO:0000313" key="9">
    <source>
        <dbReference type="EMBL" id="KGA33091.1"/>
    </source>
</evidence>
<evidence type="ECO:0000256" key="6">
    <source>
        <dbReference type="ARBA" id="ARBA00023136"/>
    </source>
</evidence>
<dbReference type="RefSeq" id="WP_039316093.1">
    <property type="nucleotide sequence ID" value="NZ_JQOD01000003.1"/>
</dbReference>
<proteinExistence type="inferred from homology"/>
<evidence type="ECO:0000259" key="8">
    <source>
        <dbReference type="PROSITE" id="PS50893"/>
    </source>
</evidence>
<dbReference type="InterPro" id="IPR050093">
    <property type="entry name" value="ABC_SmlMolc_Importer"/>
</dbReference>
<dbReference type="EMBL" id="JQOD01000003">
    <property type="protein sequence ID" value="KGA33091.1"/>
    <property type="molecule type" value="Genomic_DNA"/>
</dbReference>
<dbReference type="NCBIfam" id="TIGR01187">
    <property type="entry name" value="potA"/>
    <property type="match status" value="1"/>
</dbReference>
<evidence type="ECO:0000256" key="3">
    <source>
        <dbReference type="ARBA" id="ARBA00022741"/>
    </source>
</evidence>
<sequence length="365" mass="39763">MSAVSIDGVVREFDAHRALDGVSLEIAQGEFFSLLGPSGCGKTTLLNIIAGFLAPTAGRVRLNGQDITDCPPYRRNIGMVFQNYALFPHLSVEENVAYGLNVRRVSRQDRQRRVKEVLHQVRLEGLATRRPHQLSGGQQQRVAIARALAIEPQVLLLDEPLSNLDARLRKVMQDELRALQQRVGITTVLVTHDQEEALTLSDRIGILGNGRLQQLGTPWQLYHAPENRFVAEFIGQANLLTVSANAAGGHYVAHDHFVAAAQPLVVATPVFTPQAQRLMIRPERIALASVPNEGLAGINHTAATVKQASYAGASVRLICQLPGGGTLLVQADERTFSRLPTVGETCFLHWQVDDVVILPAEGDAA</sequence>
<name>A0A0M2F0X8_9GAMM</name>
<keyword evidence="6 7" id="KW-0472">Membrane</keyword>
<gene>
    <name evidence="7" type="primary">potA</name>
    <name evidence="9" type="ORF">KU74_14405</name>
</gene>
<comment type="function">
    <text evidence="7">Part of the ABC transporter complex PotABCD involved in spermidine/putrescine import. Responsible for energy coupling to the transport system.</text>
</comment>
<dbReference type="InterPro" id="IPR017871">
    <property type="entry name" value="ABC_transporter-like_CS"/>
</dbReference>
<comment type="catalytic activity">
    <reaction evidence="7">
        <text>ATP + H2O + polyamine-[polyamine-binding protein]Side 1 = ADP + phosphate + polyamineSide 2 + [polyamine-binding protein]Side 1.</text>
        <dbReference type="EC" id="7.6.2.11"/>
    </reaction>
</comment>
<dbReference type="PANTHER" id="PTHR42781">
    <property type="entry name" value="SPERMIDINE/PUTRESCINE IMPORT ATP-BINDING PROTEIN POTA"/>
    <property type="match status" value="1"/>
</dbReference>
<dbReference type="PROSITE" id="PS00211">
    <property type="entry name" value="ABC_TRANSPORTER_1"/>
    <property type="match status" value="1"/>
</dbReference>
<protein>
    <recommendedName>
        <fullName evidence="7">Spermidine/putrescine import ATP-binding protein PotA</fullName>
        <ecNumber evidence="7">7.6.2.11</ecNumber>
    </recommendedName>
</protein>
<keyword evidence="1 7" id="KW-0813">Transport</keyword>
<dbReference type="Proteomes" id="UP000029435">
    <property type="component" value="Unassembled WGS sequence"/>
</dbReference>
<dbReference type="InterPro" id="IPR008995">
    <property type="entry name" value="Mo/tungstate-bd_C_term_dom"/>
</dbReference>
<keyword evidence="5 7" id="KW-1278">Translocase</keyword>
<accession>A0A0M2F0X8</accession>
<keyword evidence="2 7" id="KW-1003">Cell membrane</keyword>
<dbReference type="FunFam" id="3.40.50.300:FF:000425">
    <property type="entry name" value="Probable ABC transporter, ATP-binding subunit"/>
    <property type="match status" value="1"/>
</dbReference>
<dbReference type="EC" id="7.6.2.11" evidence="7"/>
<reference evidence="9 10" key="1">
    <citation type="submission" date="2014-08" db="EMBL/GenBank/DDBJ databases">
        <title>Genome sequences of NCPPB Pectobacterium isolates.</title>
        <authorList>
            <person name="Glover R.H."/>
            <person name="Sapp M."/>
            <person name="Elphinstone J."/>
        </authorList>
    </citation>
    <scope>NUCLEOTIDE SEQUENCE [LARGE SCALE GENOMIC DNA]</scope>
    <source>
        <strain evidence="9 10">LMG 21372</strain>
    </source>
</reference>
<evidence type="ECO:0000256" key="7">
    <source>
        <dbReference type="RuleBase" id="RU364083"/>
    </source>
</evidence>
<dbReference type="Gene3D" id="3.40.50.300">
    <property type="entry name" value="P-loop containing nucleotide triphosphate hydrolases"/>
    <property type="match status" value="1"/>
</dbReference>
<dbReference type="SMART" id="SM00382">
    <property type="entry name" value="AAA"/>
    <property type="match status" value="1"/>
</dbReference>
<evidence type="ECO:0000313" key="10">
    <source>
        <dbReference type="Proteomes" id="UP000029435"/>
    </source>
</evidence>
<feature type="domain" description="ABC transporter" evidence="8">
    <location>
        <begin position="4"/>
        <end position="234"/>
    </location>
</feature>
<keyword evidence="4 7" id="KW-0067">ATP-binding</keyword>
<dbReference type="OrthoDB" id="9802264at2"/>
<dbReference type="InterPro" id="IPR005893">
    <property type="entry name" value="PotA-like"/>
</dbReference>
<dbReference type="Pfam" id="PF08402">
    <property type="entry name" value="TOBE_2"/>
    <property type="match status" value="1"/>
</dbReference>